<dbReference type="OrthoDB" id="4148961at2759"/>
<dbReference type="AlphaFoldDB" id="U1HW49"/>
<dbReference type="eggNOG" id="ENOG502RP2A">
    <property type="taxonomic scope" value="Eukaryota"/>
</dbReference>
<dbReference type="RefSeq" id="XP_007787740.1">
    <property type="nucleotide sequence ID" value="XM_007789550.1"/>
</dbReference>
<gene>
    <name evidence="1" type="ORF">EPUS_05173</name>
</gene>
<evidence type="ECO:0000313" key="1">
    <source>
        <dbReference type="EMBL" id="ERF74965.1"/>
    </source>
</evidence>
<organism evidence="1 2">
    <name type="scientific">Endocarpon pusillum (strain Z07020 / HMAS-L-300199)</name>
    <name type="common">Lichen-forming fungus</name>
    <dbReference type="NCBI Taxonomy" id="1263415"/>
    <lineage>
        <taxon>Eukaryota</taxon>
        <taxon>Fungi</taxon>
        <taxon>Dikarya</taxon>
        <taxon>Ascomycota</taxon>
        <taxon>Pezizomycotina</taxon>
        <taxon>Eurotiomycetes</taxon>
        <taxon>Chaetothyriomycetidae</taxon>
        <taxon>Verrucariales</taxon>
        <taxon>Verrucariaceae</taxon>
        <taxon>Endocarpon</taxon>
    </lineage>
</organism>
<evidence type="ECO:0000313" key="2">
    <source>
        <dbReference type="Proteomes" id="UP000019373"/>
    </source>
</evidence>
<reference evidence="2" key="1">
    <citation type="journal article" date="2014" name="BMC Genomics">
        <title>Genome characteristics reveal the impact of lichenization on lichen-forming fungus Endocarpon pusillum Hedwig (Verrucariales, Ascomycota).</title>
        <authorList>
            <person name="Wang Y.-Y."/>
            <person name="Liu B."/>
            <person name="Zhang X.-Y."/>
            <person name="Zhou Q.-M."/>
            <person name="Zhang T."/>
            <person name="Li H."/>
            <person name="Yu Y.-F."/>
            <person name="Zhang X.-L."/>
            <person name="Hao X.-Y."/>
            <person name="Wang M."/>
            <person name="Wang L."/>
            <person name="Wei J.-C."/>
        </authorList>
    </citation>
    <scope>NUCLEOTIDE SEQUENCE [LARGE SCALE GENOMIC DNA]</scope>
    <source>
        <strain evidence="2">Z07020 / HMAS-L-300199</strain>
    </source>
</reference>
<dbReference type="EMBL" id="KE720846">
    <property type="protein sequence ID" value="ERF74965.1"/>
    <property type="molecule type" value="Genomic_DNA"/>
</dbReference>
<keyword evidence="2" id="KW-1185">Reference proteome</keyword>
<dbReference type="GeneID" id="19240126"/>
<dbReference type="HOGENOM" id="CLU_1981589_0_0_1"/>
<sequence length="126" mass="14697">MEGLPYDDPRFLEPAHDHNPSNISYLTDIPLSSSSYMPDEVRDLLPAVQEATSIVFASFKRLDDLLSQRFERLMVLPEEDRKPGPRNIQYSEPAYFWYQNQVKNEAQYLITEAFPDWNKNVVNVES</sequence>
<proteinExistence type="predicted"/>
<protein>
    <submittedName>
        <fullName evidence="1">Uncharacterized protein</fullName>
    </submittedName>
</protein>
<name>U1HW49_ENDPU</name>
<dbReference type="Proteomes" id="UP000019373">
    <property type="component" value="Unassembled WGS sequence"/>
</dbReference>
<accession>U1HW49</accession>